<organism evidence="1 2">
    <name type="scientific">Piscirickettsia salmonis</name>
    <dbReference type="NCBI Taxonomy" id="1238"/>
    <lineage>
        <taxon>Bacteria</taxon>
        <taxon>Pseudomonadati</taxon>
        <taxon>Pseudomonadota</taxon>
        <taxon>Gammaproteobacteria</taxon>
        <taxon>Thiotrichales</taxon>
        <taxon>Piscirickettsiaceae</taxon>
        <taxon>Piscirickettsia</taxon>
    </lineage>
</organism>
<gene>
    <name evidence="1" type="ORF">KU39_2761</name>
</gene>
<proteinExistence type="predicted"/>
<sequence>MSLICELLELLKREPLTKAEFEHKLFLEGDEAVAASHGVLSTG</sequence>
<dbReference type="EMBL" id="CP012508">
    <property type="protein sequence ID" value="ALB23937.1"/>
    <property type="molecule type" value="Genomic_DNA"/>
</dbReference>
<accession>A0AAC8VK43</accession>
<dbReference type="Proteomes" id="UP000029558">
    <property type="component" value="Chromosome"/>
</dbReference>
<evidence type="ECO:0000313" key="2">
    <source>
        <dbReference type="Proteomes" id="UP000029558"/>
    </source>
</evidence>
<evidence type="ECO:0000313" key="1">
    <source>
        <dbReference type="EMBL" id="ALB23937.1"/>
    </source>
</evidence>
<reference evidence="1 2" key="1">
    <citation type="journal article" date="2014" name="Genome Announc.">
        <title>Comparative Genome Analysis of Two Isolates of the Fish Pathogen Piscirickettsia salmonis from Different Hosts Reveals Major Differences in Virulence-Associated Secretion Systems.</title>
        <authorList>
            <person name="Bohle H."/>
            <person name="Henriquez P."/>
            <person name="Grothusen H."/>
            <person name="Navas E."/>
            <person name="Sandoval A."/>
            <person name="Bustamante F."/>
            <person name="Bustos P."/>
            <person name="Mancilla M."/>
        </authorList>
    </citation>
    <scope>NUCLEOTIDE SEQUENCE [LARGE SCALE GENOMIC DNA]</scope>
    <source>
        <strain evidence="2">B1-32597</strain>
    </source>
</reference>
<name>A0AAC8VK43_PISSA</name>
<dbReference type="RefSeq" id="WP_017376945.1">
    <property type="nucleotide sequence ID" value="NZ_CP013781.1"/>
</dbReference>
<dbReference type="AlphaFoldDB" id="A0AAC8VK43"/>
<protein>
    <submittedName>
        <fullName evidence="1">Polypeptide-transport-associated domain-containing protein ShlB-type</fullName>
    </submittedName>
</protein>